<sequence length="51" mass="5809">SREAERSRFLGGTGLGTYLETTMLCNDCMGADTRHHSHGQNHQVRWPQRPL</sequence>
<organism evidence="2 3">
    <name type="scientific">Linnemannia exigua</name>
    <dbReference type="NCBI Taxonomy" id="604196"/>
    <lineage>
        <taxon>Eukaryota</taxon>
        <taxon>Fungi</taxon>
        <taxon>Fungi incertae sedis</taxon>
        <taxon>Mucoromycota</taxon>
        <taxon>Mortierellomycotina</taxon>
        <taxon>Mortierellomycetes</taxon>
        <taxon>Mortierellales</taxon>
        <taxon>Mortierellaceae</taxon>
        <taxon>Linnemannia</taxon>
    </lineage>
</organism>
<evidence type="ECO:0000313" key="2">
    <source>
        <dbReference type="EMBL" id="KAG0254526.1"/>
    </source>
</evidence>
<dbReference type="EMBL" id="JAAAIL010002784">
    <property type="protein sequence ID" value="KAG0254526.1"/>
    <property type="molecule type" value="Genomic_DNA"/>
</dbReference>
<protein>
    <submittedName>
        <fullName evidence="2">Uncharacterized protein</fullName>
    </submittedName>
</protein>
<feature type="region of interest" description="Disordered" evidence="1">
    <location>
        <begin position="31"/>
        <end position="51"/>
    </location>
</feature>
<evidence type="ECO:0000313" key="3">
    <source>
        <dbReference type="Proteomes" id="UP001194580"/>
    </source>
</evidence>
<dbReference type="Proteomes" id="UP001194580">
    <property type="component" value="Unassembled WGS sequence"/>
</dbReference>
<dbReference type="AlphaFoldDB" id="A0AAD4D1V5"/>
<proteinExistence type="predicted"/>
<feature type="non-terminal residue" evidence="2">
    <location>
        <position position="1"/>
    </location>
</feature>
<keyword evidence="3" id="KW-1185">Reference proteome</keyword>
<gene>
    <name evidence="2" type="ORF">BGZ95_005996</name>
</gene>
<reference evidence="2" key="1">
    <citation type="journal article" date="2020" name="Fungal Divers.">
        <title>Resolving the Mortierellaceae phylogeny through synthesis of multi-gene phylogenetics and phylogenomics.</title>
        <authorList>
            <person name="Vandepol N."/>
            <person name="Liber J."/>
            <person name="Desiro A."/>
            <person name="Na H."/>
            <person name="Kennedy M."/>
            <person name="Barry K."/>
            <person name="Grigoriev I.V."/>
            <person name="Miller A.N."/>
            <person name="O'Donnell K."/>
            <person name="Stajich J.E."/>
            <person name="Bonito G."/>
        </authorList>
    </citation>
    <scope>NUCLEOTIDE SEQUENCE</scope>
    <source>
        <strain evidence="2">NRRL 28262</strain>
    </source>
</reference>
<feature type="non-terminal residue" evidence="2">
    <location>
        <position position="51"/>
    </location>
</feature>
<name>A0AAD4D1V5_9FUNG</name>
<comment type="caution">
    <text evidence="2">The sequence shown here is derived from an EMBL/GenBank/DDBJ whole genome shotgun (WGS) entry which is preliminary data.</text>
</comment>
<evidence type="ECO:0000256" key="1">
    <source>
        <dbReference type="SAM" id="MobiDB-lite"/>
    </source>
</evidence>
<accession>A0AAD4D1V5</accession>